<name>A0A410RR97_CORCK</name>
<dbReference type="EMBL" id="CP034669">
    <property type="protein sequence ID" value="QAT84417.1"/>
    <property type="molecule type" value="Genomic_DNA"/>
</dbReference>
<dbReference type="RefSeq" id="WP_128796386.1">
    <property type="nucleotide sequence ID" value="NZ_CP034669.1"/>
</dbReference>
<sequence length="283" mass="30801">MNFRRNNFLWFVFVTTVLLLRAGNPVGAGVFATVALAGRWAYFRLTQGPPPTSDTLLGAYEAPPPPPAEESLKTQWITKRELGILVAVAVVGGALYLTRDKGGFIHVVGSNLLVSVDDEQVEPLHRVDRHLTYRIPSGAHRVGIYDPAVGGSGRRLQVEVREGEAFMLSTSPDLCIVQVDMATLKYGQPLRKDAVALPVLARFTETLTPVRIPPNAFLDVAELPGTRPEGPSPSLLTPIPCPQAQDDPSAWDAVRTSIPIIQVWAWRAGYTDAQPAQARETPP</sequence>
<reference evidence="1 2" key="1">
    <citation type="submission" date="2018-12" db="EMBL/GenBank/DDBJ databases">
        <title>Complete Genome Sequence of the Corallopyronin A producing Myxobacterium Corallococcus coralloides B035.</title>
        <authorList>
            <person name="Bouhired S.M."/>
            <person name="Rupp O."/>
            <person name="Blom J."/>
            <person name="Schaeberle T.F."/>
            <person name="Kehraus S."/>
            <person name="Schiefer A."/>
            <person name="Pfarr K."/>
            <person name="Goesmann A."/>
            <person name="Hoerauf A."/>
            <person name="Koenig G.M."/>
        </authorList>
    </citation>
    <scope>NUCLEOTIDE SEQUENCE [LARGE SCALE GENOMIC DNA]</scope>
    <source>
        <strain evidence="1 2">B035</strain>
    </source>
</reference>
<organism evidence="1 2">
    <name type="scientific">Corallococcus coralloides</name>
    <name type="common">Myxococcus coralloides</name>
    <dbReference type="NCBI Taxonomy" id="184914"/>
    <lineage>
        <taxon>Bacteria</taxon>
        <taxon>Pseudomonadati</taxon>
        <taxon>Myxococcota</taxon>
        <taxon>Myxococcia</taxon>
        <taxon>Myxococcales</taxon>
        <taxon>Cystobacterineae</taxon>
        <taxon>Myxococcaceae</taxon>
        <taxon>Corallococcus</taxon>
    </lineage>
</organism>
<accession>A0A410RR97</accession>
<dbReference type="Proteomes" id="UP000288758">
    <property type="component" value="Chromosome"/>
</dbReference>
<gene>
    <name evidence="1" type="ORF">EJ065_2847</name>
</gene>
<proteinExistence type="predicted"/>
<evidence type="ECO:0000313" key="1">
    <source>
        <dbReference type="EMBL" id="QAT84417.1"/>
    </source>
</evidence>
<evidence type="ECO:0000313" key="2">
    <source>
        <dbReference type="Proteomes" id="UP000288758"/>
    </source>
</evidence>
<dbReference type="AlphaFoldDB" id="A0A410RR97"/>
<protein>
    <submittedName>
        <fullName evidence="1">Uncharacterized protein</fullName>
    </submittedName>
</protein>